<evidence type="ECO:0000256" key="1">
    <source>
        <dbReference type="ARBA" id="ARBA00004635"/>
    </source>
</evidence>
<evidence type="ECO:0000256" key="3">
    <source>
        <dbReference type="ARBA" id="ARBA00023136"/>
    </source>
</evidence>
<keyword evidence="4" id="KW-0564">Palmitate</keyword>
<comment type="subcellular location">
    <subcellularLocation>
        <location evidence="1">Membrane</location>
        <topology evidence="1">Lipid-anchor</topology>
    </subcellularLocation>
</comment>
<keyword evidence="2 8" id="KW-0732">Signal</keyword>
<evidence type="ECO:0000256" key="6">
    <source>
        <dbReference type="PIRNR" id="PIRNR002854"/>
    </source>
</evidence>
<protein>
    <recommendedName>
        <fullName evidence="6">Lipoprotein</fullName>
    </recommendedName>
</protein>
<feature type="lipid moiety-binding region" description="S-diacylglycerol cysteine" evidence="7">
    <location>
        <position position="20"/>
    </location>
</feature>
<dbReference type="EMBL" id="FMYW01000005">
    <property type="protein sequence ID" value="SDC35219.1"/>
    <property type="molecule type" value="Genomic_DNA"/>
</dbReference>
<feature type="chain" id="PRO_5039581183" description="Lipoprotein" evidence="8">
    <location>
        <begin position="19"/>
        <end position="271"/>
    </location>
</feature>
<dbReference type="Pfam" id="PF03180">
    <property type="entry name" value="Lipoprotein_9"/>
    <property type="match status" value="1"/>
</dbReference>
<dbReference type="CDD" id="cd13526">
    <property type="entry name" value="PBP2_lipoprotein_MetQ_like"/>
    <property type="match status" value="1"/>
</dbReference>
<dbReference type="SUPFAM" id="SSF53850">
    <property type="entry name" value="Periplasmic binding protein-like II"/>
    <property type="match status" value="1"/>
</dbReference>
<comment type="similarity">
    <text evidence="6">Belongs to the nlpA lipoprotein family.</text>
</comment>
<evidence type="ECO:0000256" key="7">
    <source>
        <dbReference type="PIRSR" id="PIRSR002854-1"/>
    </source>
</evidence>
<organism evidence="9 10">
    <name type="scientific">Succiniclasticum ruminis</name>
    <dbReference type="NCBI Taxonomy" id="40841"/>
    <lineage>
        <taxon>Bacteria</taxon>
        <taxon>Bacillati</taxon>
        <taxon>Bacillota</taxon>
        <taxon>Negativicutes</taxon>
        <taxon>Acidaminococcales</taxon>
        <taxon>Acidaminococcaceae</taxon>
        <taxon>Succiniclasticum</taxon>
    </lineage>
</organism>
<keyword evidence="10" id="KW-1185">Reference proteome</keyword>
<feature type="signal peptide" evidence="8">
    <location>
        <begin position="1"/>
        <end position="18"/>
    </location>
</feature>
<dbReference type="PANTHER" id="PTHR30429:SF1">
    <property type="entry name" value="D-METHIONINE-BINDING LIPOPROTEIN METQ-RELATED"/>
    <property type="match status" value="1"/>
</dbReference>
<evidence type="ECO:0000256" key="4">
    <source>
        <dbReference type="ARBA" id="ARBA00023139"/>
    </source>
</evidence>
<name>A0A1G6KVT9_9FIRM</name>
<dbReference type="Gene3D" id="3.40.190.10">
    <property type="entry name" value="Periplasmic binding protein-like II"/>
    <property type="match status" value="2"/>
</dbReference>
<keyword evidence="3" id="KW-0472">Membrane</keyword>
<keyword evidence="5 6" id="KW-0449">Lipoprotein</keyword>
<dbReference type="Proteomes" id="UP000198943">
    <property type="component" value="Unassembled WGS sequence"/>
</dbReference>
<reference evidence="10" key="1">
    <citation type="submission" date="2016-10" db="EMBL/GenBank/DDBJ databases">
        <authorList>
            <person name="Varghese N."/>
            <person name="Submissions S."/>
        </authorList>
    </citation>
    <scope>NUCLEOTIDE SEQUENCE [LARGE SCALE GENOMIC DNA]</scope>
    <source>
        <strain evidence="10">DSM 11005</strain>
    </source>
</reference>
<evidence type="ECO:0000313" key="9">
    <source>
        <dbReference type="EMBL" id="SDC35219.1"/>
    </source>
</evidence>
<dbReference type="PIRSF" id="PIRSF002854">
    <property type="entry name" value="MetQ"/>
    <property type="match status" value="1"/>
</dbReference>
<sequence length="271" mass="29637">MKKLVLLISILVLSFSLAGCGGDTKKAEKPAAKEIKIGATAGPHAQVVEAVAKEGKKQGLNIKVIEFSDYITPDKALADGEIDLVSYQHKPFMENFNKQNKSDLVAIGRTILMRMGIYSDKHKDLKNLPENAIIAIPNDPTNGGRGLVLLEKAGLIKLKEGVGFKATAKDVVDNPKKFQFKELEAAQLPRSLQDVDVAVITMNYVMSGGLDVKKQGLFWETKDEPLAVMILAVKGKDKENTTYLKIAKLFHSEGVRKYIADTFKGTIVPAE</sequence>
<accession>A0A1G6KVT9</accession>
<dbReference type="PANTHER" id="PTHR30429">
    <property type="entry name" value="D-METHIONINE-BINDING LIPOPROTEIN METQ"/>
    <property type="match status" value="1"/>
</dbReference>
<evidence type="ECO:0000256" key="2">
    <source>
        <dbReference type="ARBA" id="ARBA00022729"/>
    </source>
</evidence>
<gene>
    <name evidence="9" type="ORF">SAMN04487864_105136</name>
</gene>
<evidence type="ECO:0000256" key="5">
    <source>
        <dbReference type="ARBA" id="ARBA00023288"/>
    </source>
</evidence>
<dbReference type="AlphaFoldDB" id="A0A1G6KVT9"/>
<dbReference type="PROSITE" id="PS51257">
    <property type="entry name" value="PROKAR_LIPOPROTEIN"/>
    <property type="match status" value="1"/>
</dbReference>
<proteinExistence type="inferred from homology"/>
<dbReference type="GO" id="GO:0016020">
    <property type="term" value="C:membrane"/>
    <property type="evidence" value="ECO:0007669"/>
    <property type="project" value="UniProtKB-SubCell"/>
</dbReference>
<evidence type="ECO:0000256" key="8">
    <source>
        <dbReference type="SAM" id="SignalP"/>
    </source>
</evidence>
<evidence type="ECO:0000313" key="10">
    <source>
        <dbReference type="Proteomes" id="UP000198943"/>
    </source>
</evidence>
<dbReference type="InterPro" id="IPR004872">
    <property type="entry name" value="Lipoprotein_NlpA"/>
</dbReference>